<accession>A0A811UGJ7</accession>
<evidence type="ECO:0000313" key="2">
    <source>
        <dbReference type="EMBL" id="CAD6998332.1"/>
    </source>
</evidence>
<evidence type="ECO:0000256" key="1">
    <source>
        <dbReference type="SAM" id="Phobius"/>
    </source>
</evidence>
<dbReference type="Proteomes" id="UP000606786">
    <property type="component" value="Unassembled WGS sequence"/>
</dbReference>
<sequence>MATINWHVHTHPVNMKARAGQLQLELRRQRSVSVFIGVQQRSLTALFSVKVEMKFLCLATAARSATRLFVAVVVAVFLSLLRFLTTTAALVTSICGWGCVCSG</sequence>
<keyword evidence="3" id="KW-1185">Reference proteome</keyword>
<gene>
    <name evidence="2" type="ORF">CCAP1982_LOCUS6936</name>
</gene>
<dbReference type="AlphaFoldDB" id="A0A811UGJ7"/>
<proteinExistence type="predicted"/>
<keyword evidence="1" id="KW-1133">Transmembrane helix</keyword>
<keyword evidence="1" id="KW-0812">Transmembrane</keyword>
<name>A0A811UGJ7_CERCA</name>
<keyword evidence="1" id="KW-0472">Membrane</keyword>
<dbReference type="EMBL" id="CAJHJT010000012">
    <property type="protein sequence ID" value="CAD6998332.1"/>
    <property type="molecule type" value="Genomic_DNA"/>
</dbReference>
<feature type="transmembrane region" description="Helical" evidence="1">
    <location>
        <begin position="68"/>
        <end position="91"/>
    </location>
</feature>
<reference evidence="2" key="1">
    <citation type="submission" date="2020-11" db="EMBL/GenBank/DDBJ databases">
        <authorList>
            <person name="Whitehead M."/>
        </authorList>
    </citation>
    <scope>NUCLEOTIDE SEQUENCE</scope>
    <source>
        <strain evidence="2">EGII</strain>
    </source>
</reference>
<protein>
    <submittedName>
        <fullName evidence="2">(Mediterranean fruit fly) hypothetical protein</fullName>
    </submittedName>
</protein>
<evidence type="ECO:0000313" key="3">
    <source>
        <dbReference type="Proteomes" id="UP000606786"/>
    </source>
</evidence>
<organism evidence="2 3">
    <name type="scientific">Ceratitis capitata</name>
    <name type="common">Mediterranean fruit fly</name>
    <name type="synonym">Tephritis capitata</name>
    <dbReference type="NCBI Taxonomy" id="7213"/>
    <lineage>
        <taxon>Eukaryota</taxon>
        <taxon>Metazoa</taxon>
        <taxon>Ecdysozoa</taxon>
        <taxon>Arthropoda</taxon>
        <taxon>Hexapoda</taxon>
        <taxon>Insecta</taxon>
        <taxon>Pterygota</taxon>
        <taxon>Neoptera</taxon>
        <taxon>Endopterygota</taxon>
        <taxon>Diptera</taxon>
        <taxon>Brachycera</taxon>
        <taxon>Muscomorpha</taxon>
        <taxon>Tephritoidea</taxon>
        <taxon>Tephritidae</taxon>
        <taxon>Ceratitis</taxon>
        <taxon>Ceratitis</taxon>
    </lineage>
</organism>
<comment type="caution">
    <text evidence="2">The sequence shown here is derived from an EMBL/GenBank/DDBJ whole genome shotgun (WGS) entry which is preliminary data.</text>
</comment>